<dbReference type="EMBL" id="CP020472">
    <property type="protein sequence ID" value="ARD23829.1"/>
    <property type="molecule type" value="Genomic_DNA"/>
</dbReference>
<sequence length="110" mass="12130">MNQIIAFLAKIGAMLHPWMSEIATALVACAIVIFATDINRILRKSLVGSGFFVRTSAFVMINAFGYGLVIVSISPWLAGQLRSMPSQWMLLLVIGIFFAIGAWAQRNRQV</sequence>
<dbReference type="RefSeq" id="WP_080916817.1">
    <property type="nucleotide sequence ID" value="NZ_CP020472.1"/>
</dbReference>
<feature type="transmembrane region" description="Helical" evidence="1">
    <location>
        <begin position="86"/>
        <end position="104"/>
    </location>
</feature>
<dbReference type="Pfam" id="PF11872">
    <property type="entry name" value="DUF3392"/>
    <property type="match status" value="1"/>
</dbReference>
<evidence type="ECO:0000313" key="2">
    <source>
        <dbReference type="EMBL" id="ARD23829.1"/>
    </source>
</evidence>
<evidence type="ECO:0000256" key="1">
    <source>
        <dbReference type="SAM" id="Phobius"/>
    </source>
</evidence>
<keyword evidence="3" id="KW-1185">Reference proteome</keyword>
<keyword evidence="1" id="KW-0472">Membrane</keyword>
<keyword evidence="1" id="KW-1133">Transmembrane helix</keyword>
<organism evidence="2 3">
    <name type="scientific">Shewanella japonica</name>
    <dbReference type="NCBI Taxonomy" id="93973"/>
    <lineage>
        <taxon>Bacteria</taxon>
        <taxon>Pseudomonadati</taxon>
        <taxon>Pseudomonadota</taxon>
        <taxon>Gammaproteobacteria</taxon>
        <taxon>Alteromonadales</taxon>
        <taxon>Shewanellaceae</taxon>
        <taxon>Shewanella</taxon>
    </lineage>
</organism>
<name>A0ABM6JQE4_9GAMM</name>
<evidence type="ECO:0008006" key="4">
    <source>
        <dbReference type="Google" id="ProtNLM"/>
    </source>
</evidence>
<dbReference type="InterPro" id="IPR021813">
    <property type="entry name" value="DUF3392"/>
</dbReference>
<proteinExistence type="predicted"/>
<accession>A0ABM6JQE4</accession>
<evidence type="ECO:0000313" key="3">
    <source>
        <dbReference type="Proteomes" id="UP000191820"/>
    </source>
</evidence>
<keyword evidence="1" id="KW-0812">Transmembrane</keyword>
<dbReference type="Proteomes" id="UP000191820">
    <property type="component" value="Chromosome"/>
</dbReference>
<gene>
    <name evidence="2" type="ORF">SJ2017_3581</name>
</gene>
<feature type="transmembrane region" description="Helical" evidence="1">
    <location>
        <begin position="22"/>
        <end position="39"/>
    </location>
</feature>
<protein>
    <recommendedName>
        <fullName evidence="4">DUF3392 domain-containing protein</fullName>
    </recommendedName>
</protein>
<reference evidence="2 3" key="1">
    <citation type="submission" date="2017-03" db="EMBL/GenBank/DDBJ databases">
        <title>Genome sequencing of Shewanella japonica KCTC 22435.</title>
        <authorList>
            <person name="Kim K.M."/>
        </authorList>
    </citation>
    <scope>NUCLEOTIDE SEQUENCE [LARGE SCALE GENOMIC DNA]</scope>
    <source>
        <strain evidence="2 3">KCTC 22435</strain>
    </source>
</reference>
<feature type="transmembrane region" description="Helical" evidence="1">
    <location>
        <begin position="51"/>
        <end position="74"/>
    </location>
</feature>